<comment type="caution">
    <text evidence="1">The sequence shown here is derived from an EMBL/GenBank/DDBJ whole genome shotgun (WGS) entry which is preliminary data.</text>
</comment>
<gene>
    <name evidence="1" type="ORF">RS030_192872</name>
</gene>
<sequence length="266" mass="30775">MSSERGSFSLGGIIGGVGNFIVGSGEEDYSLRNMARASINYARPVFGHVSNIVESGRNSISESFVWKDYHRKYISAEEAIDIASTTAQEVVTSEPEEFKQKYEEKLKSRSQVFSYPSPNINIEIDSVSQIISSSKERIQNSGILSKVSSFYQSVFYGLKSIGLFIYNHGKEFVIKVRNNSPLDYLKCKQIFHIIKKNAKVFVKCCNNILLHFRNNPLEYPRRFYYLIYGFFHSIYLKIYNYRHPEVHRSRMASIGNSIKNIKFYWR</sequence>
<name>A0AAV9XZ80_9CRYT</name>
<proteinExistence type="predicted"/>
<accession>A0AAV9XZ80</accession>
<protein>
    <submittedName>
        <fullName evidence="1">Uncharacterized protein</fullName>
    </submittedName>
</protein>
<evidence type="ECO:0000313" key="2">
    <source>
        <dbReference type="Proteomes" id="UP001311799"/>
    </source>
</evidence>
<dbReference type="AlphaFoldDB" id="A0AAV9XZ80"/>
<evidence type="ECO:0000313" key="1">
    <source>
        <dbReference type="EMBL" id="KAK6589922.1"/>
    </source>
</evidence>
<dbReference type="EMBL" id="JAWDEY010000010">
    <property type="protein sequence ID" value="KAK6589922.1"/>
    <property type="molecule type" value="Genomic_DNA"/>
</dbReference>
<reference evidence="1 2" key="1">
    <citation type="submission" date="2023-10" db="EMBL/GenBank/DDBJ databases">
        <title>Comparative genomics analysis reveals potential genetic determinants of host preference in Cryptosporidium xiaoi.</title>
        <authorList>
            <person name="Xiao L."/>
            <person name="Li J."/>
        </authorList>
    </citation>
    <scope>NUCLEOTIDE SEQUENCE [LARGE SCALE GENOMIC DNA]</scope>
    <source>
        <strain evidence="1 2">52996</strain>
    </source>
</reference>
<organism evidence="1 2">
    <name type="scientific">Cryptosporidium xiaoi</name>
    <dbReference type="NCBI Taxonomy" id="659607"/>
    <lineage>
        <taxon>Eukaryota</taxon>
        <taxon>Sar</taxon>
        <taxon>Alveolata</taxon>
        <taxon>Apicomplexa</taxon>
        <taxon>Conoidasida</taxon>
        <taxon>Coccidia</taxon>
        <taxon>Eucoccidiorida</taxon>
        <taxon>Eimeriorina</taxon>
        <taxon>Cryptosporidiidae</taxon>
        <taxon>Cryptosporidium</taxon>
    </lineage>
</organism>
<dbReference type="Proteomes" id="UP001311799">
    <property type="component" value="Unassembled WGS sequence"/>
</dbReference>
<keyword evidence="2" id="KW-1185">Reference proteome</keyword>